<reference evidence="1" key="1">
    <citation type="submission" date="2014-09" db="EMBL/GenBank/DDBJ databases">
        <title>Draft genome sequence of an oleaginous Mucoromycotina fungus Mucor ambiguus NBRC6742.</title>
        <authorList>
            <person name="Takeda I."/>
            <person name="Yamane N."/>
            <person name="Morita T."/>
            <person name="Tamano K."/>
            <person name="Machida M."/>
            <person name="Baker S."/>
            <person name="Koike H."/>
        </authorList>
    </citation>
    <scope>NUCLEOTIDE SEQUENCE</scope>
    <source>
        <strain evidence="1">NBRC 6742</strain>
    </source>
</reference>
<keyword evidence="2" id="KW-1185">Reference proteome</keyword>
<evidence type="ECO:0000313" key="1">
    <source>
        <dbReference type="EMBL" id="GAN07704.1"/>
    </source>
</evidence>
<proteinExistence type="predicted"/>
<dbReference type="STRING" id="91626.A0A0C9MJW0"/>
<dbReference type="AlphaFoldDB" id="A0A0C9MJW0"/>
<evidence type="ECO:0000313" key="2">
    <source>
        <dbReference type="Proteomes" id="UP000053815"/>
    </source>
</evidence>
<protein>
    <submittedName>
        <fullName evidence="1">Uncharacterized protein</fullName>
    </submittedName>
</protein>
<sequence length="92" mass="10594">MNDTINKNAIPIIEKQAKLDVPKKRLFSVKKLFQGVITSAEKICHCAKDELKNHLEHRVLTTKSFQKQEIFFGHRCLWEFPSSIQVAIVACI</sequence>
<accession>A0A0C9MJW0</accession>
<gene>
    <name evidence="1" type="ORF">MAM1_0172d07206</name>
</gene>
<dbReference type="Proteomes" id="UP000053815">
    <property type="component" value="Unassembled WGS sequence"/>
</dbReference>
<dbReference type="EMBL" id="DF836461">
    <property type="protein sequence ID" value="GAN07704.1"/>
    <property type="molecule type" value="Genomic_DNA"/>
</dbReference>
<name>A0A0C9MJW0_9FUNG</name>
<organism evidence="1">
    <name type="scientific">Mucor ambiguus</name>
    <dbReference type="NCBI Taxonomy" id="91626"/>
    <lineage>
        <taxon>Eukaryota</taxon>
        <taxon>Fungi</taxon>
        <taxon>Fungi incertae sedis</taxon>
        <taxon>Mucoromycota</taxon>
        <taxon>Mucoromycotina</taxon>
        <taxon>Mucoromycetes</taxon>
        <taxon>Mucorales</taxon>
        <taxon>Mucorineae</taxon>
        <taxon>Mucoraceae</taxon>
        <taxon>Mucor</taxon>
    </lineage>
</organism>